<dbReference type="CDD" id="cd13127">
    <property type="entry name" value="MATE_tuaB_like"/>
    <property type="match status" value="1"/>
</dbReference>
<keyword evidence="4 7" id="KW-0812">Transmembrane</keyword>
<feature type="transmembrane region" description="Helical" evidence="7">
    <location>
        <begin position="153"/>
        <end position="173"/>
    </location>
</feature>
<name>A0A7K0CLU1_9ACTN</name>
<feature type="transmembrane region" description="Helical" evidence="7">
    <location>
        <begin position="185"/>
        <end position="204"/>
    </location>
</feature>
<evidence type="ECO:0000256" key="2">
    <source>
        <dbReference type="ARBA" id="ARBA00007430"/>
    </source>
</evidence>
<dbReference type="Proteomes" id="UP000466345">
    <property type="component" value="Unassembled WGS sequence"/>
</dbReference>
<evidence type="ECO:0000256" key="6">
    <source>
        <dbReference type="ARBA" id="ARBA00023136"/>
    </source>
</evidence>
<evidence type="ECO:0000256" key="1">
    <source>
        <dbReference type="ARBA" id="ARBA00004651"/>
    </source>
</evidence>
<keyword evidence="3" id="KW-1003">Cell membrane</keyword>
<dbReference type="PANTHER" id="PTHR30250:SF10">
    <property type="entry name" value="LIPOPOLYSACCHARIDE BIOSYNTHESIS PROTEIN WZXC"/>
    <property type="match status" value="1"/>
</dbReference>
<proteinExistence type="inferred from homology"/>
<evidence type="ECO:0000256" key="4">
    <source>
        <dbReference type="ARBA" id="ARBA00022692"/>
    </source>
</evidence>
<feature type="transmembrane region" description="Helical" evidence="7">
    <location>
        <begin position="210"/>
        <end position="235"/>
    </location>
</feature>
<feature type="transmembrane region" description="Helical" evidence="7">
    <location>
        <begin position="421"/>
        <end position="441"/>
    </location>
</feature>
<evidence type="ECO:0000256" key="7">
    <source>
        <dbReference type="SAM" id="Phobius"/>
    </source>
</evidence>
<dbReference type="AlphaFoldDB" id="A0A7K0CLU1"/>
<dbReference type="Pfam" id="PF13440">
    <property type="entry name" value="Polysacc_synt_3"/>
    <property type="match status" value="1"/>
</dbReference>
<evidence type="ECO:0000313" key="9">
    <source>
        <dbReference type="Proteomes" id="UP000466345"/>
    </source>
</evidence>
<comment type="subcellular location">
    <subcellularLocation>
        <location evidence="1">Cell membrane</location>
        <topology evidence="1">Multi-pass membrane protein</topology>
    </subcellularLocation>
</comment>
<protein>
    <submittedName>
        <fullName evidence="8">Teichuronic acid biosynthesis protein TuaB</fullName>
    </submittedName>
</protein>
<keyword evidence="6 7" id="KW-0472">Membrane</keyword>
<sequence length="522" mass="54571">MDGVRTAPPLSPEDTLALRLPPGLQGSGLAEPPGSGLPHDRLAGKVSRAARWSLVNTLVMRLGNFATGIVLARFVLDPAAWGVYAVAQTVLMVLLSANELGVTLAIVRWDGDVRRFAPTVLTLSTASSCTLYAAVFCAAPSIAGLLGSPSAAAVLRVMCLCLVIDGLSLVPAGVITREFAQHKRLAIDAVNFLLATGITLALAFRGWGAMSFAVGAVCGNLSALVGCALAARGMLRFGWDREQAGALLRFGLPLAGASLLALGVVNLDAMIVGATLGPVALGLYMIAFNMAGWPVRIISEASRRVSFAGFSRVADSPRDLVRGFARALKLLVTVTVPICVLLAALAGPAVRLLYGEKWVPAAQALPWLMALGLTRIGSELAYDCLVAVGKRRSLMALQGLWLVTLLPVLLIAARSGDIREVAMGHVVVAGGVVVPAFLFVLHRAGIPARVVAVACARAFFGGAMTAWVVILLHRRMGDGTAEVVMTAAIGVISYGLCTVPGSDLLPRTPKVKPRPRHRKARG</sequence>
<comment type="caution">
    <text evidence="8">The sequence shown here is derived from an EMBL/GenBank/DDBJ whole genome shotgun (WGS) entry which is preliminary data.</text>
</comment>
<evidence type="ECO:0000313" key="8">
    <source>
        <dbReference type="EMBL" id="MQY14381.1"/>
    </source>
</evidence>
<dbReference type="OrthoDB" id="9770347at2"/>
<dbReference type="RefSeq" id="WP_153454994.1">
    <property type="nucleotide sequence ID" value="NZ_WEGJ01000020.1"/>
</dbReference>
<feature type="transmembrane region" description="Helical" evidence="7">
    <location>
        <begin position="484"/>
        <end position="505"/>
    </location>
</feature>
<evidence type="ECO:0000256" key="5">
    <source>
        <dbReference type="ARBA" id="ARBA00022989"/>
    </source>
</evidence>
<dbReference type="InterPro" id="IPR050833">
    <property type="entry name" value="Poly_Biosynth_Transport"/>
</dbReference>
<feature type="transmembrane region" description="Helical" evidence="7">
    <location>
        <begin position="450"/>
        <end position="472"/>
    </location>
</feature>
<dbReference type="PANTHER" id="PTHR30250">
    <property type="entry name" value="PST FAMILY PREDICTED COLANIC ACID TRANSPORTER"/>
    <property type="match status" value="1"/>
</dbReference>
<comment type="similarity">
    <text evidence="2">Belongs to the polysaccharide synthase family.</text>
</comment>
<feature type="transmembrane region" description="Helical" evidence="7">
    <location>
        <begin position="364"/>
        <end position="382"/>
    </location>
</feature>
<feature type="transmembrane region" description="Helical" evidence="7">
    <location>
        <begin position="58"/>
        <end position="76"/>
    </location>
</feature>
<feature type="transmembrane region" description="Helical" evidence="7">
    <location>
        <begin position="247"/>
        <end position="265"/>
    </location>
</feature>
<keyword evidence="9" id="KW-1185">Reference proteome</keyword>
<feature type="transmembrane region" description="Helical" evidence="7">
    <location>
        <begin position="394"/>
        <end position="415"/>
    </location>
</feature>
<organism evidence="8 9">
    <name type="scientific">Streptomyces smaragdinus</name>
    <dbReference type="NCBI Taxonomy" id="2585196"/>
    <lineage>
        <taxon>Bacteria</taxon>
        <taxon>Bacillati</taxon>
        <taxon>Actinomycetota</taxon>
        <taxon>Actinomycetes</taxon>
        <taxon>Kitasatosporales</taxon>
        <taxon>Streptomycetaceae</taxon>
        <taxon>Streptomyces</taxon>
    </lineage>
</organism>
<keyword evidence="5 7" id="KW-1133">Transmembrane helix</keyword>
<gene>
    <name evidence="8" type="primary">tuaB</name>
    <name evidence="8" type="ORF">SRB5_45470</name>
</gene>
<dbReference type="GO" id="GO:0005886">
    <property type="term" value="C:plasma membrane"/>
    <property type="evidence" value="ECO:0007669"/>
    <property type="project" value="UniProtKB-SubCell"/>
</dbReference>
<reference evidence="8 9" key="1">
    <citation type="submission" date="2019-10" db="EMBL/GenBank/DDBJ databases">
        <title>Streptomyces smaragdinus sp. nov. and Streptomyces fabii sp. nov., isolated from the gut of fungus growing-termite Macrotermes natalensis.</title>
        <authorList>
            <person name="Schwitalla J."/>
            <person name="Benndorf R."/>
            <person name="Martin K."/>
            <person name="De Beer W."/>
            <person name="Kaster A.-K."/>
            <person name="Vollmers J."/>
            <person name="Poulsen M."/>
            <person name="Beemelmanns C."/>
        </authorList>
    </citation>
    <scope>NUCLEOTIDE SEQUENCE [LARGE SCALE GENOMIC DNA]</scope>
    <source>
        <strain evidence="8 9">RB5</strain>
    </source>
</reference>
<evidence type="ECO:0000256" key="3">
    <source>
        <dbReference type="ARBA" id="ARBA00022475"/>
    </source>
</evidence>
<dbReference type="EMBL" id="WEGJ01000020">
    <property type="protein sequence ID" value="MQY14381.1"/>
    <property type="molecule type" value="Genomic_DNA"/>
</dbReference>
<feature type="transmembrane region" description="Helical" evidence="7">
    <location>
        <begin position="271"/>
        <end position="295"/>
    </location>
</feature>
<feature type="transmembrane region" description="Helical" evidence="7">
    <location>
        <begin position="119"/>
        <end position="147"/>
    </location>
</feature>
<feature type="transmembrane region" description="Helical" evidence="7">
    <location>
        <begin position="82"/>
        <end position="107"/>
    </location>
</feature>
<feature type="transmembrane region" description="Helical" evidence="7">
    <location>
        <begin position="330"/>
        <end position="352"/>
    </location>
</feature>
<accession>A0A7K0CLU1</accession>